<gene>
    <name evidence="2" type="ORF">Dsin_017191</name>
</gene>
<evidence type="ECO:0008006" key="4">
    <source>
        <dbReference type="Google" id="ProtNLM"/>
    </source>
</evidence>
<dbReference type="PANTHER" id="PTHR47481:SF31">
    <property type="entry name" value="OS01G0873500 PROTEIN"/>
    <property type="match status" value="1"/>
</dbReference>
<reference evidence="2" key="1">
    <citation type="journal article" date="2023" name="Plant J.">
        <title>Genome sequences and population genomics provide insights into the demographic history, inbreeding, and mutation load of two 'living fossil' tree species of Dipteronia.</title>
        <authorList>
            <person name="Feng Y."/>
            <person name="Comes H.P."/>
            <person name="Chen J."/>
            <person name="Zhu S."/>
            <person name="Lu R."/>
            <person name="Zhang X."/>
            <person name="Li P."/>
            <person name="Qiu J."/>
            <person name="Olsen K.M."/>
            <person name="Qiu Y."/>
        </authorList>
    </citation>
    <scope>NUCLEOTIDE SEQUENCE</scope>
    <source>
        <strain evidence="2">NBL</strain>
    </source>
</reference>
<evidence type="ECO:0000256" key="1">
    <source>
        <dbReference type="SAM" id="MobiDB-lite"/>
    </source>
</evidence>
<protein>
    <recommendedName>
        <fullName evidence="4">Retrotransposon Copia-like N-terminal domain-containing protein</fullName>
    </recommendedName>
</protein>
<name>A0AAE0AFZ6_9ROSI</name>
<sequence>MTDEQSTEAYKTAISTPLGSMAVPAPTVISITINNPTQGYLFPSNGNLISLNASSQIPFKLVKNGGNFSSWKSQMTNLLLGYGLFGFVDGSQQCPPKKDPRYTLWYRQDRLVLLEIQATVHSTIGPTINNCATSAEAWSKLETSYANTSNTGMLSLLSSLMSHKKEGKTVADYMGKIKTLVEDLALIGHPLTDGQIMGRTLNGMGDEFKELKDAAYMRDTPISFEDLFDKLLDEEIRKNHGEIKEDDTQITAQLTQRRSNIRGRGGCGSNCGGSYMEHGSDNSQGPRPTQHHQSRPPSSHGRGYNYQGTSFNSNSNSYSSPWNQSFYQENQGKPQLFYQLCDKPGHSAKTCRSRGQPSSHSYRPEANFTDKELSSHNNNWVLDSGATHHITSDLHNLSMHSDYVGNEDVVVGNW</sequence>
<organism evidence="2 3">
    <name type="scientific">Dipteronia sinensis</name>
    <dbReference type="NCBI Taxonomy" id="43782"/>
    <lineage>
        <taxon>Eukaryota</taxon>
        <taxon>Viridiplantae</taxon>
        <taxon>Streptophyta</taxon>
        <taxon>Embryophyta</taxon>
        <taxon>Tracheophyta</taxon>
        <taxon>Spermatophyta</taxon>
        <taxon>Magnoliopsida</taxon>
        <taxon>eudicotyledons</taxon>
        <taxon>Gunneridae</taxon>
        <taxon>Pentapetalae</taxon>
        <taxon>rosids</taxon>
        <taxon>malvids</taxon>
        <taxon>Sapindales</taxon>
        <taxon>Sapindaceae</taxon>
        <taxon>Hippocastanoideae</taxon>
        <taxon>Acereae</taxon>
        <taxon>Dipteronia</taxon>
    </lineage>
</organism>
<dbReference type="Pfam" id="PF14223">
    <property type="entry name" value="Retrotran_gag_2"/>
    <property type="match status" value="1"/>
</dbReference>
<dbReference type="AlphaFoldDB" id="A0AAE0AFZ6"/>
<comment type="caution">
    <text evidence="2">The sequence shown here is derived from an EMBL/GenBank/DDBJ whole genome shotgun (WGS) entry which is preliminary data.</text>
</comment>
<evidence type="ECO:0000313" key="2">
    <source>
        <dbReference type="EMBL" id="KAK3212485.1"/>
    </source>
</evidence>
<dbReference type="PANTHER" id="PTHR47481">
    <property type="match status" value="1"/>
</dbReference>
<accession>A0AAE0AFZ6</accession>
<proteinExistence type="predicted"/>
<dbReference type="Proteomes" id="UP001281410">
    <property type="component" value="Unassembled WGS sequence"/>
</dbReference>
<keyword evidence="3" id="KW-1185">Reference proteome</keyword>
<feature type="compositionally biased region" description="Low complexity" evidence="1">
    <location>
        <begin position="310"/>
        <end position="325"/>
    </location>
</feature>
<feature type="region of interest" description="Disordered" evidence="1">
    <location>
        <begin position="243"/>
        <end position="326"/>
    </location>
</feature>
<evidence type="ECO:0000313" key="3">
    <source>
        <dbReference type="Proteomes" id="UP001281410"/>
    </source>
</evidence>
<dbReference type="EMBL" id="JANJYJ010000005">
    <property type="protein sequence ID" value="KAK3212485.1"/>
    <property type="molecule type" value="Genomic_DNA"/>
</dbReference>